<gene>
    <name evidence="1" type="ORF">ASJ80_14435</name>
</gene>
<dbReference type="OrthoDB" id="372902at2157"/>
<name>A0A2A2H9I4_METBR</name>
<comment type="caution">
    <text evidence="1">The sequence shown here is derived from an EMBL/GenBank/DDBJ whole genome shotgun (WGS) entry which is preliminary data.</text>
</comment>
<protein>
    <submittedName>
        <fullName evidence="1">Uncharacterized protein</fullName>
    </submittedName>
</protein>
<dbReference type="Proteomes" id="UP000217784">
    <property type="component" value="Unassembled WGS sequence"/>
</dbReference>
<dbReference type="RefSeq" id="WP_069583485.1">
    <property type="nucleotide sequence ID" value="NZ_LMVM01000001.1"/>
</dbReference>
<dbReference type="EMBL" id="LMVM01000001">
    <property type="protein sequence ID" value="PAV06035.1"/>
    <property type="molecule type" value="Genomic_DNA"/>
</dbReference>
<evidence type="ECO:0000313" key="2">
    <source>
        <dbReference type="Proteomes" id="UP000217784"/>
    </source>
</evidence>
<organism evidence="1 2">
    <name type="scientific">Methanobacterium bryantii</name>
    <dbReference type="NCBI Taxonomy" id="2161"/>
    <lineage>
        <taxon>Archaea</taxon>
        <taxon>Methanobacteriati</taxon>
        <taxon>Methanobacteriota</taxon>
        <taxon>Methanomada group</taxon>
        <taxon>Methanobacteria</taxon>
        <taxon>Methanobacteriales</taxon>
        <taxon>Methanobacteriaceae</taxon>
        <taxon>Methanobacterium</taxon>
    </lineage>
</organism>
<dbReference type="AlphaFoldDB" id="A0A2A2H9I4"/>
<evidence type="ECO:0000313" key="1">
    <source>
        <dbReference type="EMBL" id="PAV06035.1"/>
    </source>
</evidence>
<keyword evidence="2" id="KW-1185">Reference proteome</keyword>
<accession>A0A2A2H9I4</accession>
<sequence length="84" mass="9307">MMSKKIEVPKTVSKTESAFFNELKNFKGEEATIILLNGSSVHAKIISIEFKNLNFIVEYADGIKEMISGGAIQSVRLGSKIEKE</sequence>
<proteinExistence type="predicted"/>
<reference evidence="1 2" key="1">
    <citation type="journal article" date="2017" name="BMC Genomics">
        <title>Genomic analysis of methanogenic archaea reveals a shift towards energy conservation.</title>
        <authorList>
            <person name="Gilmore S.P."/>
            <person name="Henske J.K."/>
            <person name="Sexton J.A."/>
            <person name="Solomon K.V."/>
            <person name="Seppala S."/>
            <person name="Yoo J.I."/>
            <person name="Huyett L.M."/>
            <person name="Pressman A."/>
            <person name="Cogan J.Z."/>
            <person name="Kivenson V."/>
            <person name="Peng X."/>
            <person name="Tan Y."/>
            <person name="Valentine D.L."/>
            <person name="O'Malley M.A."/>
        </authorList>
    </citation>
    <scope>NUCLEOTIDE SEQUENCE [LARGE SCALE GENOMIC DNA]</scope>
    <source>
        <strain evidence="1 2">M.o.H.</strain>
    </source>
</reference>